<evidence type="ECO:0000256" key="4">
    <source>
        <dbReference type="ARBA" id="ARBA00022679"/>
    </source>
</evidence>
<evidence type="ECO:0000256" key="1">
    <source>
        <dbReference type="ARBA" id="ARBA00004606"/>
    </source>
</evidence>
<keyword evidence="5 12" id="KW-0812">Transmembrane</keyword>
<dbReference type="Proteomes" id="UP001591681">
    <property type="component" value="Unassembled WGS sequence"/>
</dbReference>
<feature type="transmembrane region" description="Helical" evidence="12">
    <location>
        <begin position="24"/>
        <end position="43"/>
    </location>
</feature>
<keyword evidence="11" id="KW-0464">Manganese</keyword>
<feature type="binding site" evidence="10">
    <location>
        <begin position="112"/>
        <end position="114"/>
    </location>
    <ligand>
        <name>UDP-N-acetyl-alpha-D-galactosamine</name>
        <dbReference type="ChEBI" id="CHEBI:67138"/>
    </ligand>
</feature>
<feature type="binding site" evidence="10">
    <location>
        <position position="237"/>
    </location>
    <ligand>
        <name>an alpha-L-fucosyl-(1-&gt;2)-beta-D-galactosyl derivative</name>
        <dbReference type="ChEBI" id="CHEBI:140327"/>
    </ligand>
</feature>
<evidence type="ECO:0000313" key="14">
    <source>
        <dbReference type="Proteomes" id="UP001591681"/>
    </source>
</evidence>
<dbReference type="Gene3D" id="3.90.550.10">
    <property type="entry name" value="Spore Coat Polysaccharide Biosynthesis Protein SpsA, Chain A"/>
    <property type="match status" value="1"/>
</dbReference>
<feature type="binding site" evidence="10">
    <location>
        <begin position="203"/>
        <end position="205"/>
    </location>
    <ligand>
        <name>UDP-N-acetyl-alpha-D-galactosamine</name>
        <dbReference type="ChEBI" id="CHEBI:67138"/>
    </ligand>
</feature>
<evidence type="ECO:0000256" key="7">
    <source>
        <dbReference type="ARBA" id="ARBA00022989"/>
    </source>
</evidence>
<feature type="binding site" evidence="11">
    <location>
        <position position="205"/>
    </location>
    <ligand>
        <name>Mn(2+)</name>
        <dbReference type="ChEBI" id="CHEBI:29035"/>
    </ligand>
</feature>
<proteinExistence type="inferred from homology"/>
<reference evidence="13 14" key="1">
    <citation type="submission" date="2024-09" db="EMBL/GenBank/DDBJ databases">
        <title>A chromosome-level genome assembly of Gray's grenadier anchovy, Coilia grayii.</title>
        <authorList>
            <person name="Fu Z."/>
        </authorList>
    </citation>
    <scope>NUCLEOTIDE SEQUENCE [LARGE SCALE GENOMIC DNA]</scope>
    <source>
        <strain evidence="13">G4</strain>
        <tissue evidence="13">Muscle</tissue>
    </source>
</reference>
<dbReference type="EMBL" id="JBHFQA010000001">
    <property type="protein sequence ID" value="KAL2103735.1"/>
    <property type="molecule type" value="Genomic_DNA"/>
</dbReference>
<comment type="cofactor">
    <cofactor evidence="11">
        <name>Mn(2+)</name>
        <dbReference type="ChEBI" id="CHEBI:29035"/>
    </cofactor>
    <text evidence="11">Binds 1 Mn(2+) ion per subunit.</text>
</comment>
<evidence type="ECO:0000256" key="6">
    <source>
        <dbReference type="ARBA" id="ARBA00022968"/>
    </source>
</evidence>
<evidence type="ECO:0000256" key="2">
    <source>
        <dbReference type="ARBA" id="ARBA00010413"/>
    </source>
</evidence>
<keyword evidence="11" id="KW-0479">Metal-binding</keyword>
<dbReference type="PANTHER" id="PTHR10462">
    <property type="entry name" value="GLYCOSYLTRANSFERASE-RELATED"/>
    <property type="match status" value="1"/>
</dbReference>
<accession>A0ABD1KX36</accession>
<dbReference type="AlphaFoldDB" id="A0ABD1KX36"/>
<dbReference type="InterPro" id="IPR005076">
    <property type="entry name" value="Glyco_trans_6"/>
</dbReference>
<feature type="active site" description="Nucleophile" evidence="9">
    <location>
        <position position="293"/>
    </location>
</feature>
<feature type="binding site" evidence="10">
    <location>
        <position position="293"/>
    </location>
    <ligand>
        <name>an alpha-L-fucosyl-(1-&gt;2)-beta-D-galactosyl derivative</name>
        <dbReference type="ChEBI" id="CHEBI:140327"/>
    </ligand>
</feature>
<keyword evidence="7 12" id="KW-1133">Transmembrane helix</keyword>
<name>A0ABD1KX36_9TELE</name>
<dbReference type="SUPFAM" id="SSF53448">
    <property type="entry name" value="Nucleotide-diphospho-sugar transferases"/>
    <property type="match status" value="1"/>
</dbReference>
<keyword evidence="3" id="KW-0328">Glycosyltransferase</keyword>
<evidence type="ECO:0000256" key="5">
    <source>
        <dbReference type="ARBA" id="ARBA00022692"/>
    </source>
</evidence>
<dbReference type="FunFam" id="3.90.550.10:FF:000022">
    <property type="entry name" value="Histo-blood group ABO system transferase"/>
    <property type="match status" value="1"/>
</dbReference>
<feature type="binding site" evidence="11">
    <location>
        <position position="203"/>
    </location>
    <ligand>
        <name>Mn(2+)</name>
        <dbReference type="ChEBI" id="CHEBI:29035"/>
    </ligand>
</feature>
<comment type="similarity">
    <text evidence="2">Belongs to the glycosyltransferase 6 family.</text>
</comment>
<evidence type="ECO:0000256" key="11">
    <source>
        <dbReference type="PIRSR" id="PIRSR605076-3"/>
    </source>
</evidence>
<feature type="binding site" evidence="10">
    <location>
        <position position="117"/>
    </location>
    <ligand>
        <name>UDP-N-acetyl-alpha-D-galactosamine</name>
        <dbReference type="ChEBI" id="CHEBI:67138"/>
    </ligand>
</feature>
<comment type="caution">
    <text evidence="13">The sequence shown here is derived from an EMBL/GenBank/DDBJ whole genome shotgun (WGS) entry which is preliminary data.</text>
</comment>
<sequence length="344" mass="39934">MAGAANRTNYLVVKMRHLLRAKPVCLLFLCVAVALLTFYHRYFPVTQKCALPRGENLRPGNHIDNSLDLWSRLDVETCTSWRAPIIWDGMFQSVVYDKYYTEKGASVALTVFAVGRYLEIYLKDFLKTAERYFMVGLPVDYYVFTDVPRNVPEVQLAPGRTLQVVGVKRHERWQDISMMRMETITEAIENVISKRNEYVFCMDVDQVFVGPFGSEALGDSVALLHAYFYNKPVSEYTYDRNPKSVAYMEDGDYYYHAAVFGGTWQNVKNITQSCLEGIKMDKANGVEAIWHDESHLNKYFWLYKPSKVLSPEYCWATEIGFSSDIHVHRLIWAEKYYKALRNQK</sequence>
<keyword evidence="14" id="KW-1185">Reference proteome</keyword>
<dbReference type="InterPro" id="IPR029044">
    <property type="entry name" value="Nucleotide-diphossugar_trans"/>
</dbReference>
<feature type="binding site" evidence="10">
    <location>
        <position position="225"/>
    </location>
    <ligand>
        <name>an alpha-L-fucosyl-(1-&gt;2)-beta-D-galactosyl derivative</name>
        <dbReference type="ChEBI" id="CHEBI:140327"/>
    </ligand>
</feature>
<protein>
    <submittedName>
        <fullName evidence="13">Uncharacterized protein</fullName>
    </submittedName>
</protein>
<dbReference type="GO" id="GO:0016757">
    <property type="term" value="F:glycosyltransferase activity"/>
    <property type="evidence" value="ECO:0007669"/>
    <property type="project" value="UniProtKB-KW"/>
</dbReference>
<evidence type="ECO:0000256" key="8">
    <source>
        <dbReference type="ARBA" id="ARBA00023136"/>
    </source>
</evidence>
<keyword evidence="8 12" id="KW-0472">Membrane</keyword>
<dbReference type="Pfam" id="PF03414">
    <property type="entry name" value="Glyco_transf_6"/>
    <property type="match status" value="1"/>
</dbReference>
<keyword evidence="6" id="KW-0735">Signal-anchor</keyword>
<evidence type="ECO:0000256" key="3">
    <source>
        <dbReference type="ARBA" id="ARBA00022676"/>
    </source>
</evidence>
<gene>
    <name evidence="13" type="ORF">ACEWY4_000603</name>
</gene>
<evidence type="ECO:0000256" key="10">
    <source>
        <dbReference type="PIRSR" id="PIRSR605076-2"/>
    </source>
</evidence>
<dbReference type="GO" id="GO:0016020">
    <property type="term" value="C:membrane"/>
    <property type="evidence" value="ECO:0007669"/>
    <property type="project" value="UniProtKB-SubCell"/>
</dbReference>
<comment type="subcellular location">
    <subcellularLocation>
        <location evidence="1">Membrane</location>
        <topology evidence="1">Single-pass type II membrane protein</topology>
    </subcellularLocation>
</comment>
<organism evidence="13 14">
    <name type="scientific">Coilia grayii</name>
    <name type="common">Gray's grenadier anchovy</name>
    <dbReference type="NCBI Taxonomy" id="363190"/>
    <lineage>
        <taxon>Eukaryota</taxon>
        <taxon>Metazoa</taxon>
        <taxon>Chordata</taxon>
        <taxon>Craniata</taxon>
        <taxon>Vertebrata</taxon>
        <taxon>Euteleostomi</taxon>
        <taxon>Actinopterygii</taxon>
        <taxon>Neopterygii</taxon>
        <taxon>Teleostei</taxon>
        <taxon>Clupei</taxon>
        <taxon>Clupeiformes</taxon>
        <taxon>Clupeoidei</taxon>
        <taxon>Engraulidae</taxon>
        <taxon>Coilinae</taxon>
        <taxon>Coilia</taxon>
    </lineage>
</organism>
<dbReference type="PANTHER" id="PTHR10462:SF33">
    <property type="entry name" value="ALPHA-1,3-GALACTOSYLTRANSFERASE 2"/>
    <property type="match status" value="1"/>
</dbReference>
<keyword evidence="4" id="KW-0808">Transferase</keyword>
<evidence type="ECO:0000313" key="13">
    <source>
        <dbReference type="EMBL" id="KAL2103735.1"/>
    </source>
</evidence>
<evidence type="ECO:0000256" key="12">
    <source>
        <dbReference type="SAM" id="Phobius"/>
    </source>
</evidence>
<evidence type="ECO:0000256" key="9">
    <source>
        <dbReference type="PIRSR" id="PIRSR605076-1"/>
    </source>
</evidence>